<comment type="function">
    <text evidence="5">A flexible structure which links the flagellar filament to the drive apparatus in the basal body.</text>
</comment>
<feature type="domain" description="Flagellar basal body rod protein N-terminal" evidence="6">
    <location>
        <begin position="7"/>
        <end position="37"/>
    </location>
</feature>
<dbReference type="InterPro" id="IPR020013">
    <property type="entry name" value="Flagellar_FlgE/F/G"/>
</dbReference>
<dbReference type="PANTHER" id="PTHR30435:SF1">
    <property type="entry name" value="FLAGELLAR HOOK PROTEIN FLGE"/>
    <property type="match status" value="1"/>
</dbReference>
<dbReference type="Pfam" id="PF22692">
    <property type="entry name" value="LlgE_F_G_D1"/>
    <property type="match status" value="1"/>
</dbReference>
<dbReference type="Gene3D" id="2.60.98.20">
    <property type="entry name" value="Flagellar hook protein FlgE"/>
    <property type="match status" value="1"/>
</dbReference>
<dbReference type="InterPro" id="IPR053967">
    <property type="entry name" value="LlgE_F_G-like_D1"/>
</dbReference>
<evidence type="ECO:0000256" key="2">
    <source>
        <dbReference type="ARBA" id="ARBA00009677"/>
    </source>
</evidence>
<sequence>MGIFGSIYTGASGIQEQSLALRVTANNVANLNTTGFKGDRSLFADIFAQASGEVFPREKGLGVLFDLTTDFSPGGYETTDIPTDLAIMGRGFFAVSDGTNTYYTRDGHFLLEETGDNTLRMVTPLGYTLLGADPTASPTNTTQLSPVEIPRTIAGRGTSRISLQLNLDARKETEGTSRRLLEAWDATRPTGPIDSNDYEYVTSLKVYDPTGVDHLLNLYLDTTDQNNQYEVLLTLADPAEDWRGTGPYAGALLWGTLDFGATGEITQASFYTVNLDGTLTPQDLTQSGTPQFTVNFTGTPQTIDLDLGFYYDPQGNLVRTPLSSHMYATPFAVLYQNQDGYPPGIFDRVEIDVDGTVRAFYTNQQSQEVARIWLADFTGLEDSLDRAGANLFVPRAGATPILLNPGRDSAAALSSGALETSNVDLATEMIHLLTFQRTFQSSARVITTADQMLEDFLRAR</sequence>
<evidence type="ECO:0000313" key="10">
    <source>
        <dbReference type="EMBL" id="QJA06808.1"/>
    </source>
</evidence>
<dbReference type="InterPro" id="IPR010930">
    <property type="entry name" value="Flg_bb/hook_C_dom"/>
</dbReference>
<dbReference type="AlphaFoldDB" id="A0A6H1WUE4"/>
<evidence type="ECO:0000256" key="1">
    <source>
        <dbReference type="ARBA" id="ARBA00004117"/>
    </source>
</evidence>
<dbReference type="Pfam" id="PF00460">
    <property type="entry name" value="Flg_bb_rod"/>
    <property type="match status" value="1"/>
</dbReference>
<keyword evidence="10" id="KW-0969">Cilium</keyword>
<dbReference type="InterPro" id="IPR019776">
    <property type="entry name" value="Flagellar_basal_body_rod_CS"/>
</dbReference>
<comment type="subcellular location">
    <subcellularLocation>
        <location evidence="1 5">Bacterial flagellum basal body</location>
    </subcellularLocation>
</comment>
<feature type="domain" description="Flagellar basal-body/hook protein C-terminal" evidence="7">
    <location>
        <begin position="415"/>
        <end position="455"/>
    </location>
</feature>
<dbReference type="NCBIfam" id="TIGR03506">
    <property type="entry name" value="FlgEFG_subfam"/>
    <property type="match status" value="1"/>
</dbReference>
<keyword evidence="11" id="KW-1185">Reference proteome</keyword>
<dbReference type="RefSeq" id="WP_168720161.1">
    <property type="nucleotide sequence ID" value="NZ_CP042909.1"/>
</dbReference>
<keyword evidence="10" id="KW-0282">Flagellum</keyword>
<feature type="domain" description="Flagellar hook protein FlgE/F/G-like D1" evidence="9">
    <location>
        <begin position="86"/>
        <end position="151"/>
    </location>
</feature>
<comment type="similarity">
    <text evidence="2 5">Belongs to the flagella basal body rod proteins family.</text>
</comment>
<dbReference type="GO" id="GO:0005829">
    <property type="term" value="C:cytosol"/>
    <property type="evidence" value="ECO:0007669"/>
    <property type="project" value="TreeGrafter"/>
</dbReference>
<evidence type="ECO:0000259" key="7">
    <source>
        <dbReference type="Pfam" id="PF06429"/>
    </source>
</evidence>
<keyword evidence="10" id="KW-0966">Cell projection</keyword>
<evidence type="ECO:0000313" key="11">
    <source>
        <dbReference type="Proteomes" id="UP000501253"/>
    </source>
</evidence>
<gene>
    <name evidence="10" type="ORF">FVE67_08405</name>
</gene>
<dbReference type="InterPro" id="IPR001444">
    <property type="entry name" value="Flag_bb_rod_N"/>
</dbReference>
<dbReference type="KEGG" id="tmai:FVE67_08405"/>
<protein>
    <recommendedName>
        <fullName evidence="3 5">Flagellar hook protein FlgE</fullName>
    </recommendedName>
</protein>
<evidence type="ECO:0000259" key="6">
    <source>
        <dbReference type="Pfam" id="PF00460"/>
    </source>
</evidence>
<dbReference type="GO" id="GO:0071978">
    <property type="term" value="P:bacterial-type flagellum-dependent swarming motility"/>
    <property type="evidence" value="ECO:0007669"/>
    <property type="project" value="TreeGrafter"/>
</dbReference>
<organism evidence="10 11">
    <name type="scientific">Thermosulfurimonas marina</name>
    <dbReference type="NCBI Taxonomy" id="2047767"/>
    <lineage>
        <taxon>Bacteria</taxon>
        <taxon>Pseudomonadati</taxon>
        <taxon>Thermodesulfobacteriota</taxon>
        <taxon>Thermodesulfobacteria</taxon>
        <taxon>Thermodesulfobacteriales</taxon>
        <taxon>Thermodesulfobacteriaceae</taxon>
        <taxon>Thermosulfurimonas</taxon>
    </lineage>
</organism>
<dbReference type="GO" id="GO:0009424">
    <property type="term" value="C:bacterial-type flagellum hook"/>
    <property type="evidence" value="ECO:0007669"/>
    <property type="project" value="TreeGrafter"/>
</dbReference>
<dbReference type="InterPro" id="IPR037058">
    <property type="entry name" value="Falgellar_hook_FlgE_sf"/>
</dbReference>
<feature type="domain" description="Flagellar hook protein FlgE D2" evidence="8">
    <location>
        <begin position="187"/>
        <end position="341"/>
    </location>
</feature>
<evidence type="ECO:0000256" key="3">
    <source>
        <dbReference type="ARBA" id="ARBA00019015"/>
    </source>
</evidence>
<dbReference type="PROSITE" id="PS00588">
    <property type="entry name" value="FLAGELLA_BB_ROD"/>
    <property type="match status" value="1"/>
</dbReference>
<evidence type="ECO:0000256" key="5">
    <source>
        <dbReference type="RuleBase" id="RU362116"/>
    </source>
</evidence>
<name>A0A6H1WUE4_9BACT</name>
<dbReference type="PANTHER" id="PTHR30435">
    <property type="entry name" value="FLAGELLAR PROTEIN"/>
    <property type="match status" value="1"/>
</dbReference>
<dbReference type="Pfam" id="PF06429">
    <property type="entry name" value="Flg_bbr_C"/>
    <property type="match status" value="1"/>
</dbReference>
<accession>A0A6H1WUE4</accession>
<reference evidence="10 11" key="1">
    <citation type="submission" date="2019-08" db="EMBL/GenBank/DDBJ databases">
        <title>Complete genome sequence of Thermosulfurimonas marina SU872T, an anaerobic thermophilic chemolithoautotrophic bacterium isolated from a shallow marine hydrothermal vent.</title>
        <authorList>
            <person name="Allioux M."/>
            <person name="Jebbar M."/>
            <person name="Slobodkina G."/>
            <person name="Slobodkin A."/>
            <person name="Moalic Y."/>
            <person name="Frolova A."/>
            <person name="Shao Z."/>
            <person name="Alain K."/>
        </authorList>
    </citation>
    <scope>NUCLEOTIDE SEQUENCE [LARGE SCALE GENOMIC DNA]</scope>
    <source>
        <strain evidence="10 11">SU872</strain>
    </source>
</reference>
<proteinExistence type="inferred from homology"/>
<keyword evidence="4 5" id="KW-0975">Bacterial flagellum</keyword>
<evidence type="ECO:0000259" key="8">
    <source>
        <dbReference type="Pfam" id="PF07559"/>
    </source>
</evidence>
<evidence type="ECO:0000259" key="9">
    <source>
        <dbReference type="Pfam" id="PF22692"/>
    </source>
</evidence>
<dbReference type="EMBL" id="CP042909">
    <property type="protein sequence ID" value="QJA06808.1"/>
    <property type="molecule type" value="Genomic_DNA"/>
</dbReference>
<dbReference type="InterPro" id="IPR037925">
    <property type="entry name" value="FlgE/F/G-like"/>
</dbReference>
<dbReference type="InterPro" id="IPR011491">
    <property type="entry name" value="FlgE_D2"/>
</dbReference>
<dbReference type="SUPFAM" id="SSF117143">
    <property type="entry name" value="Flagellar hook protein flgE"/>
    <property type="match status" value="1"/>
</dbReference>
<evidence type="ECO:0000256" key="4">
    <source>
        <dbReference type="ARBA" id="ARBA00023143"/>
    </source>
</evidence>
<dbReference type="GO" id="GO:0009425">
    <property type="term" value="C:bacterial-type flagellum basal body"/>
    <property type="evidence" value="ECO:0007669"/>
    <property type="project" value="UniProtKB-SubCell"/>
</dbReference>
<dbReference type="Pfam" id="PF07559">
    <property type="entry name" value="FlgE_D2"/>
    <property type="match status" value="1"/>
</dbReference>
<dbReference type="Proteomes" id="UP000501253">
    <property type="component" value="Chromosome"/>
</dbReference>